<dbReference type="GO" id="GO:0005840">
    <property type="term" value="C:ribosome"/>
    <property type="evidence" value="ECO:0007669"/>
    <property type="project" value="UniProtKB-KW"/>
</dbReference>
<keyword evidence="3 10" id="KW-0689">Ribosomal protein</keyword>
<evidence type="ECO:0000256" key="4">
    <source>
        <dbReference type="ARBA" id="ARBA00023054"/>
    </source>
</evidence>
<dbReference type="CDD" id="cd00866">
    <property type="entry name" value="PEBP_euk"/>
    <property type="match status" value="1"/>
</dbReference>
<comment type="subcellular location">
    <subcellularLocation>
        <location evidence="1">Mitochondrion</location>
    </subcellularLocation>
</comment>
<keyword evidence="4" id="KW-0175">Coiled coil</keyword>
<dbReference type="SUPFAM" id="SSF49777">
    <property type="entry name" value="PEBP-like"/>
    <property type="match status" value="1"/>
</dbReference>
<evidence type="ECO:0000256" key="2">
    <source>
        <dbReference type="ARBA" id="ARBA00022946"/>
    </source>
</evidence>
<keyword evidence="2" id="KW-0809">Transit peptide</keyword>
<organism evidence="10 11">
    <name type="scientific">Huso huso</name>
    <name type="common">Beluga</name>
    <name type="synonym">Acipenser huso</name>
    <dbReference type="NCBI Taxonomy" id="61971"/>
    <lineage>
        <taxon>Eukaryota</taxon>
        <taxon>Metazoa</taxon>
        <taxon>Chordata</taxon>
        <taxon>Craniata</taxon>
        <taxon>Vertebrata</taxon>
        <taxon>Euteleostomi</taxon>
        <taxon>Actinopterygii</taxon>
        <taxon>Chondrostei</taxon>
        <taxon>Acipenseriformes</taxon>
        <taxon>Acipenseridae</taxon>
        <taxon>Huso</taxon>
    </lineage>
</organism>
<keyword evidence="5" id="KW-0496">Mitochondrion</keyword>
<evidence type="ECO:0000256" key="1">
    <source>
        <dbReference type="ARBA" id="ARBA00004173"/>
    </source>
</evidence>
<proteinExistence type="inferred from homology"/>
<evidence type="ECO:0000256" key="9">
    <source>
        <dbReference type="ARBA" id="ARBA00041206"/>
    </source>
</evidence>
<dbReference type="Gene3D" id="3.90.280.10">
    <property type="entry name" value="PEBP-like"/>
    <property type="match status" value="1"/>
</dbReference>
<evidence type="ECO:0000256" key="6">
    <source>
        <dbReference type="ARBA" id="ARBA00023274"/>
    </source>
</evidence>
<evidence type="ECO:0000256" key="3">
    <source>
        <dbReference type="ARBA" id="ARBA00022980"/>
    </source>
</evidence>
<comment type="similarity">
    <text evidence="7">Belongs to the phosphatidylethanolamine-binding protein family. Mitochondrion-specific ribosomal protein mL38 subfamily.</text>
</comment>
<evidence type="ECO:0000256" key="7">
    <source>
        <dbReference type="ARBA" id="ARBA00038016"/>
    </source>
</evidence>
<evidence type="ECO:0000256" key="5">
    <source>
        <dbReference type="ARBA" id="ARBA00023128"/>
    </source>
</evidence>
<dbReference type="InterPro" id="IPR008914">
    <property type="entry name" value="PEBP"/>
</dbReference>
<dbReference type="InterPro" id="IPR036610">
    <property type="entry name" value="PEBP-like_sf"/>
</dbReference>
<evidence type="ECO:0000313" key="10">
    <source>
        <dbReference type="EMBL" id="KAK6478348.1"/>
    </source>
</evidence>
<keyword evidence="6" id="KW-0687">Ribonucleoprotein</keyword>
<dbReference type="Pfam" id="PF01161">
    <property type="entry name" value="PBP"/>
    <property type="match status" value="1"/>
</dbReference>
<dbReference type="EMBL" id="JAHFZB010000019">
    <property type="protein sequence ID" value="KAK6478348.1"/>
    <property type="molecule type" value="Genomic_DNA"/>
</dbReference>
<gene>
    <name evidence="10" type="ORF">HHUSO_G20647</name>
</gene>
<dbReference type="Proteomes" id="UP001369086">
    <property type="component" value="Unassembled WGS sequence"/>
</dbReference>
<sequence length="388" mass="45605">MAAPLIRRVTLRVGSEFRVTWGISRGLSTSATCCRRVAPLGLMPNMDIDVKNLDDLEKYRSYTRYLKVAEEESRKVHWWKTYRQYLSQDEEKSERIDIGLPNKRAPRSKEVKERKMVMRENHENSELERATRLRTLSIPLDEVKAEWERTSGPYHVQKVAEHYGVYRDLFHGATFVPQIVLRVQYSLDEEHSLPVHRGNVVTPSEATSQPEVTFEAEESSLWTLLLTNPDGHLRDNDSEYVHWIVGNIPGNAVQSGEQICRYFPPFPAKGTGYHRFIFILFKQERPIDFTEDCLPSPCHSLESRTFQTFDFYRKHQDYMTPAGLAFFQSQWDDSVTHTFHHLLNMKEPVFEYDRPPVYHPPQKKYPHGEPVRYLDRYRDSQETIYGIY</sequence>
<reference evidence="10 11" key="1">
    <citation type="submission" date="2021-05" db="EMBL/GenBank/DDBJ databases">
        <authorList>
            <person name="Zahm M."/>
            <person name="Klopp C."/>
            <person name="Cabau C."/>
            <person name="Kuhl H."/>
            <person name="Suciu R."/>
            <person name="Ciorpac M."/>
            <person name="Holostenco D."/>
            <person name="Gessner J."/>
            <person name="Wuertz S."/>
            <person name="Hohne C."/>
            <person name="Stock M."/>
            <person name="Gislard M."/>
            <person name="Lluch J."/>
            <person name="Milhes M."/>
            <person name="Lampietro C."/>
            <person name="Lopez Roques C."/>
            <person name="Donnadieu C."/>
            <person name="Du K."/>
            <person name="Schartl M."/>
            <person name="Guiguen Y."/>
        </authorList>
    </citation>
    <scope>NUCLEOTIDE SEQUENCE [LARGE SCALE GENOMIC DNA]</scope>
    <source>
        <strain evidence="10">Hh-F2</strain>
        <tissue evidence="10">Blood</tissue>
    </source>
</reference>
<name>A0ABR0Z0V7_HUSHU</name>
<dbReference type="InterPro" id="IPR035810">
    <property type="entry name" value="PEBP_euk"/>
</dbReference>
<evidence type="ECO:0000313" key="11">
    <source>
        <dbReference type="Proteomes" id="UP001369086"/>
    </source>
</evidence>
<protein>
    <recommendedName>
        <fullName evidence="8">Large ribosomal subunit protein mL38</fullName>
    </recommendedName>
    <alternativeName>
        <fullName evidence="9">39S ribosomal protein L38, mitochondrial</fullName>
    </alternativeName>
</protein>
<dbReference type="PANTHER" id="PTHR11362">
    <property type="entry name" value="PHOSPHATIDYLETHANOLAMINE-BINDING PROTEIN"/>
    <property type="match status" value="1"/>
</dbReference>
<keyword evidence="11" id="KW-1185">Reference proteome</keyword>
<comment type="caution">
    <text evidence="10">The sequence shown here is derived from an EMBL/GenBank/DDBJ whole genome shotgun (WGS) entry which is preliminary data.</text>
</comment>
<dbReference type="PANTHER" id="PTHR11362:SF133">
    <property type="entry name" value="LARGE RIBOSOMAL SUBUNIT PROTEIN ML38"/>
    <property type="match status" value="1"/>
</dbReference>
<evidence type="ECO:0000256" key="8">
    <source>
        <dbReference type="ARBA" id="ARBA00039444"/>
    </source>
</evidence>
<accession>A0ABR0Z0V7</accession>